<dbReference type="Gene3D" id="3.40.630.30">
    <property type="match status" value="1"/>
</dbReference>
<dbReference type="EMBL" id="FOGL01000028">
    <property type="protein sequence ID" value="SES25512.1"/>
    <property type="molecule type" value="Genomic_DNA"/>
</dbReference>
<keyword evidence="3" id="KW-1185">Reference proteome</keyword>
<dbReference type="GO" id="GO:0008999">
    <property type="term" value="F:protein-N-terminal-alanine acetyltransferase activity"/>
    <property type="evidence" value="ECO:0007669"/>
    <property type="project" value="TreeGrafter"/>
</dbReference>
<evidence type="ECO:0000259" key="1">
    <source>
        <dbReference type="PROSITE" id="PS51186"/>
    </source>
</evidence>
<proteinExistence type="predicted"/>
<dbReference type="PROSITE" id="PS51186">
    <property type="entry name" value="GNAT"/>
    <property type="match status" value="1"/>
</dbReference>
<evidence type="ECO:0000313" key="3">
    <source>
        <dbReference type="Proteomes" id="UP000199687"/>
    </source>
</evidence>
<dbReference type="STRING" id="531814.SAMN04487944_12822"/>
<gene>
    <name evidence="2" type="ORF">SAMN04487944_12822</name>
</gene>
<sequence length="194" mass="22775">MRRYQYFNPEQLKTGGKVLMKKFYSKRLYLRQMDKADAPELLKIWSDPEVTKYMNINRFSSEKEAIDMINFLNELAEEKKAIRYSIFSKQTNELIGSCGFNSLDEENRKTEIGYDLAKAHWGKGYASEAITILLETAFETLEFHRVEAKVEPENVNSIKVLEKLNFTYEGRLRQAEISKGRFVDLKLYSKLRTD</sequence>
<dbReference type="SUPFAM" id="SSF55729">
    <property type="entry name" value="Acyl-CoA N-acyltransferases (Nat)"/>
    <property type="match status" value="1"/>
</dbReference>
<dbReference type="GO" id="GO:0005737">
    <property type="term" value="C:cytoplasm"/>
    <property type="evidence" value="ECO:0007669"/>
    <property type="project" value="TreeGrafter"/>
</dbReference>
<dbReference type="InterPro" id="IPR000182">
    <property type="entry name" value="GNAT_dom"/>
</dbReference>
<organism evidence="2 3">
    <name type="scientific">Gracilibacillus ureilyticus</name>
    <dbReference type="NCBI Taxonomy" id="531814"/>
    <lineage>
        <taxon>Bacteria</taxon>
        <taxon>Bacillati</taxon>
        <taxon>Bacillota</taxon>
        <taxon>Bacilli</taxon>
        <taxon>Bacillales</taxon>
        <taxon>Bacillaceae</taxon>
        <taxon>Gracilibacillus</taxon>
    </lineage>
</organism>
<dbReference type="AlphaFoldDB" id="A0A1H9VV82"/>
<accession>A0A1H9VV82</accession>
<dbReference type="Pfam" id="PF13302">
    <property type="entry name" value="Acetyltransf_3"/>
    <property type="match status" value="1"/>
</dbReference>
<protein>
    <submittedName>
        <fullName evidence="2">Ribosomal-protein-alanine N-acetyltransferase</fullName>
    </submittedName>
</protein>
<dbReference type="PANTHER" id="PTHR43792:SF9">
    <property type="entry name" value="RIBOSOMAL-PROTEIN-ALANINE ACETYLTRANSFERASE"/>
    <property type="match status" value="1"/>
</dbReference>
<dbReference type="Proteomes" id="UP000199687">
    <property type="component" value="Unassembled WGS sequence"/>
</dbReference>
<evidence type="ECO:0000313" key="2">
    <source>
        <dbReference type="EMBL" id="SES25512.1"/>
    </source>
</evidence>
<dbReference type="PANTHER" id="PTHR43792">
    <property type="entry name" value="GNAT FAMILY, PUTATIVE (AFU_ORTHOLOGUE AFUA_3G00765)-RELATED-RELATED"/>
    <property type="match status" value="1"/>
</dbReference>
<reference evidence="2 3" key="1">
    <citation type="submission" date="2016-10" db="EMBL/GenBank/DDBJ databases">
        <authorList>
            <person name="de Groot N.N."/>
        </authorList>
    </citation>
    <scope>NUCLEOTIDE SEQUENCE [LARGE SCALE GENOMIC DNA]</scope>
    <source>
        <strain evidence="2 3">CGMCC 1.7727</strain>
    </source>
</reference>
<name>A0A1H9VV82_9BACI</name>
<keyword evidence="2" id="KW-0808">Transferase</keyword>
<dbReference type="InterPro" id="IPR051531">
    <property type="entry name" value="N-acetyltransferase"/>
</dbReference>
<dbReference type="InterPro" id="IPR016181">
    <property type="entry name" value="Acyl_CoA_acyltransferase"/>
</dbReference>
<feature type="domain" description="N-acetyltransferase" evidence="1">
    <location>
        <begin position="28"/>
        <end position="184"/>
    </location>
</feature>